<reference evidence="1 2" key="1">
    <citation type="submission" date="2020-08" db="EMBL/GenBank/DDBJ databases">
        <title>Genomic Encyclopedia of Type Strains, Phase IV (KMG-IV): sequencing the most valuable type-strain genomes for metagenomic binning, comparative biology and taxonomic classification.</title>
        <authorList>
            <person name="Goeker M."/>
        </authorList>
    </citation>
    <scope>NUCLEOTIDE SEQUENCE [LARGE SCALE GENOMIC DNA]</scope>
    <source>
        <strain evidence="1 2">DSM 101730</strain>
    </source>
</reference>
<evidence type="ECO:0000313" key="1">
    <source>
        <dbReference type="EMBL" id="MBB5220716.1"/>
    </source>
</evidence>
<proteinExistence type="predicted"/>
<dbReference type="RefSeq" id="WP_184147014.1">
    <property type="nucleotide sequence ID" value="NZ_JACHFM010000001.1"/>
</dbReference>
<gene>
    <name evidence="1" type="ORF">HNP73_000637</name>
</gene>
<accession>A0A840SLF6</accession>
<dbReference type="Proteomes" id="UP000549457">
    <property type="component" value="Unassembled WGS sequence"/>
</dbReference>
<comment type="caution">
    <text evidence="1">The sequence shown here is derived from an EMBL/GenBank/DDBJ whole genome shotgun (WGS) entry which is preliminary data.</text>
</comment>
<organism evidence="1 2">
    <name type="scientific">Amaricoccus macauensis</name>
    <dbReference type="NCBI Taxonomy" id="57001"/>
    <lineage>
        <taxon>Bacteria</taxon>
        <taxon>Pseudomonadati</taxon>
        <taxon>Pseudomonadota</taxon>
        <taxon>Alphaproteobacteria</taxon>
        <taxon>Rhodobacterales</taxon>
        <taxon>Paracoccaceae</taxon>
        <taxon>Amaricoccus</taxon>
    </lineage>
</organism>
<protein>
    <submittedName>
        <fullName evidence="1">Uncharacterized protein</fullName>
    </submittedName>
</protein>
<evidence type="ECO:0000313" key="2">
    <source>
        <dbReference type="Proteomes" id="UP000549457"/>
    </source>
</evidence>
<keyword evidence="2" id="KW-1185">Reference proteome</keyword>
<sequence>MYQTIQVSSRVSVYGEIVERLPDGKVVVRDGLNIYRGQPVAPFVAAGLAPLSVVAASSR</sequence>
<dbReference type="AlphaFoldDB" id="A0A840SLF6"/>
<dbReference type="EMBL" id="JACHFM010000001">
    <property type="protein sequence ID" value="MBB5220716.1"/>
    <property type="molecule type" value="Genomic_DNA"/>
</dbReference>
<name>A0A840SLF6_9RHOB</name>